<dbReference type="Proteomes" id="UP000278907">
    <property type="component" value="Unassembled WGS sequence"/>
</dbReference>
<organism evidence="1 2">
    <name type="scientific">Corallococcus praedator</name>
    <dbReference type="NCBI Taxonomy" id="2316724"/>
    <lineage>
        <taxon>Bacteria</taxon>
        <taxon>Pseudomonadati</taxon>
        <taxon>Myxococcota</taxon>
        <taxon>Myxococcia</taxon>
        <taxon>Myxococcales</taxon>
        <taxon>Cystobacterineae</taxon>
        <taxon>Myxococcaceae</taxon>
        <taxon>Corallococcus</taxon>
    </lineage>
</organism>
<feature type="non-terminal residue" evidence="1">
    <location>
        <position position="79"/>
    </location>
</feature>
<sequence length="79" mass="8476">MPLAQREVVEPAMEVAQRELAIRELGMAVGAARGLLHGFRVAVLGDQLLDEFVQLAGFAGSHDLGRYCLGDGLRGRSRG</sequence>
<proteinExistence type="predicted"/>
<name>A0ABX9QC31_9BACT</name>
<evidence type="ECO:0000313" key="1">
    <source>
        <dbReference type="EMBL" id="RKH95940.1"/>
    </source>
</evidence>
<comment type="caution">
    <text evidence="1">The sequence shown here is derived from an EMBL/GenBank/DDBJ whole genome shotgun (WGS) entry which is preliminary data.</text>
</comment>
<protein>
    <submittedName>
        <fullName evidence="1">Uncharacterized protein</fullName>
    </submittedName>
</protein>
<dbReference type="EMBL" id="RAWI01000338">
    <property type="protein sequence ID" value="RKH95940.1"/>
    <property type="molecule type" value="Genomic_DNA"/>
</dbReference>
<keyword evidence="2" id="KW-1185">Reference proteome</keyword>
<evidence type="ECO:0000313" key="2">
    <source>
        <dbReference type="Proteomes" id="UP000278907"/>
    </source>
</evidence>
<reference evidence="1 2" key="1">
    <citation type="submission" date="2018-09" db="EMBL/GenBank/DDBJ databases">
        <authorList>
            <person name="Livingstone P.G."/>
            <person name="Whitworth D.E."/>
        </authorList>
    </citation>
    <scope>NUCLEOTIDE SEQUENCE [LARGE SCALE GENOMIC DNA]</scope>
    <source>
        <strain evidence="1 2">CA031B</strain>
    </source>
</reference>
<accession>A0ABX9QC31</accession>
<gene>
    <name evidence="1" type="ORF">D7Y13_31490</name>
</gene>